<sequence>MGLQGEVADTDRRRLSFPAKESSIFYRLIVSSIIHDRKLKIPGKFTKKLGNELPAIATLTTPNGCWQVGLKKIDDKVWFTNGWHEFVEHQSIRVGYLLIFTYEGNSSFRVNIYNMATAEIKYQGNTLTSNEGPHYNSRCPVFYRGEAENNDLVDIFDSISRPPWQTLASGENKVFDGTVDDRKASKSYDPRLLQNLEKAPVPYAQHAGYSFNGTEITNSKYKSNVGNSHVDIVRSAARSTRDIGIQCTSSELMKFEYEFRLHSLNQRPEMTRKRKRGVGPHELESSAAYGSEVRSPRSETSCRGFLRRSRVVTPEEKEKVLGESKMFQSENPFCRVILRRSYVYKGIGLHMPASFAEKYLSGIQGFITLQVSNGEKWPVRCMWRDGSAKLSKGWPEFVSENKLEEGDVCIFELIRVEEIVLNVTIFRAVEDGEPVNQLPVEHLGRTGQLTFD</sequence>
<dbReference type="CDD" id="cd10017">
    <property type="entry name" value="B3_DNA"/>
    <property type="match status" value="2"/>
</dbReference>
<dbReference type="GO" id="GO:0003677">
    <property type="term" value="F:DNA binding"/>
    <property type="evidence" value="ECO:0007669"/>
    <property type="project" value="UniProtKB-KW"/>
</dbReference>
<evidence type="ECO:0000259" key="7">
    <source>
        <dbReference type="PROSITE" id="PS50863"/>
    </source>
</evidence>
<dbReference type="GO" id="GO:0005634">
    <property type="term" value="C:nucleus"/>
    <property type="evidence" value="ECO:0007669"/>
    <property type="project" value="UniProtKB-SubCell"/>
</dbReference>
<dbReference type="OMA" id="WFEFTLE"/>
<keyword evidence="5" id="KW-0539">Nucleus</keyword>
<keyword evidence="9" id="KW-1185">Reference proteome</keyword>
<dbReference type="FunCoup" id="A0A2R6RC29">
    <property type="interactions" value="4997"/>
</dbReference>
<dbReference type="PANTHER" id="PTHR31920">
    <property type="entry name" value="B3 DOMAIN-CONTAINING"/>
    <property type="match status" value="1"/>
</dbReference>
<name>A0A2R6RC29_ACTCC</name>
<dbReference type="InterPro" id="IPR015300">
    <property type="entry name" value="DNA-bd_pseudobarrel_sf"/>
</dbReference>
<dbReference type="AlphaFoldDB" id="A0A2R6RC29"/>
<dbReference type="EMBL" id="NKQK01000007">
    <property type="protein sequence ID" value="PSS26078.1"/>
    <property type="molecule type" value="Genomic_DNA"/>
</dbReference>
<accession>A0A2R6RC29</accession>
<feature type="domain" description="TF-B3" evidence="7">
    <location>
        <begin position="24"/>
        <end position="116"/>
    </location>
</feature>
<evidence type="ECO:0000313" key="8">
    <source>
        <dbReference type="EMBL" id="PSS26078.1"/>
    </source>
</evidence>
<dbReference type="Pfam" id="PF02362">
    <property type="entry name" value="B3"/>
    <property type="match status" value="2"/>
</dbReference>
<dbReference type="PROSITE" id="PS50863">
    <property type="entry name" value="B3"/>
    <property type="match status" value="2"/>
</dbReference>
<dbReference type="Gramene" id="PSS26078">
    <property type="protein sequence ID" value="PSS26078"/>
    <property type="gene ID" value="CEY00_Acc07361"/>
</dbReference>
<feature type="domain" description="TF-B3" evidence="7">
    <location>
        <begin position="334"/>
        <end position="429"/>
    </location>
</feature>
<dbReference type="InterPro" id="IPR050655">
    <property type="entry name" value="Plant_B3_domain"/>
</dbReference>
<comment type="caution">
    <text evidence="8">The sequence shown here is derived from an EMBL/GenBank/DDBJ whole genome shotgun (WGS) entry which is preliminary data.</text>
</comment>
<dbReference type="InParanoid" id="A0A2R6RC29"/>
<gene>
    <name evidence="8" type="ORF">CEY00_Acc07361</name>
</gene>
<dbReference type="OrthoDB" id="623918at2759"/>
<comment type="subcellular location">
    <subcellularLocation>
        <location evidence="1">Nucleus</location>
    </subcellularLocation>
</comment>
<organism evidence="8 9">
    <name type="scientific">Actinidia chinensis var. chinensis</name>
    <name type="common">Chinese soft-hair kiwi</name>
    <dbReference type="NCBI Taxonomy" id="1590841"/>
    <lineage>
        <taxon>Eukaryota</taxon>
        <taxon>Viridiplantae</taxon>
        <taxon>Streptophyta</taxon>
        <taxon>Embryophyta</taxon>
        <taxon>Tracheophyta</taxon>
        <taxon>Spermatophyta</taxon>
        <taxon>Magnoliopsida</taxon>
        <taxon>eudicotyledons</taxon>
        <taxon>Gunneridae</taxon>
        <taxon>Pentapetalae</taxon>
        <taxon>asterids</taxon>
        <taxon>Ericales</taxon>
        <taxon>Actinidiaceae</taxon>
        <taxon>Actinidia</taxon>
    </lineage>
</organism>
<reference evidence="9" key="2">
    <citation type="journal article" date="2018" name="BMC Genomics">
        <title>A manually annotated Actinidia chinensis var. chinensis (kiwifruit) genome highlights the challenges associated with draft genomes and gene prediction in plants.</title>
        <authorList>
            <person name="Pilkington S.M."/>
            <person name="Crowhurst R."/>
            <person name="Hilario E."/>
            <person name="Nardozza S."/>
            <person name="Fraser L."/>
            <person name="Peng Y."/>
            <person name="Gunaseelan K."/>
            <person name="Simpson R."/>
            <person name="Tahir J."/>
            <person name="Deroles S.C."/>
            <person name="Templeton K."/>
            <person name="Luo Z."/>
            <person name="Davy M."/>
            <person name="Cheng C."/>
            <person name="McNeilage M."/>
            <person name="Scaglione D."/>
            <person name="Liu Y."/>
            <person name="Zhang Q."/>
            <person name="Datson P."/>
            <person name="De Silva N."/>
            <person name="Gardiner S.E."/>
            <person name="Bassett H."/>
            <person name="Chagne D."/>
            <person name="McCallum J."/>
            <person name="Dzierzon H."/>
            <person name="Deng C."/>
            <person name="Wang Y.Y."/>
            <person name="Barron L."/>
            <person name="Manako K."/>
            <person name="Bowen J."/>
            <person name="Foster T.M."/>
            <person name="Erridge Z.A."/>
            <person name="Tiffin H."/>
            <person name="Waite C.N."/>
            <person name="Davies K.M."/>
            <person name="Grierson E.P."/>
            <person name="Laing W.A."/>
            <person name="Kirk R."/>
            <person name="Chen X."/>
            <person name="Wood M."/>
            <person name="Montefiori M."/>
            <person name="Brummell D.A."/>
            <person name="Schwinn K.E."/>
            <person name="Catanach A."/>
            <person name="Fullerton C."/>
            <person name="Li D."/>
            <person name="Meiyalaghan S."/>
            <person name="Nieuwenhuizen N."/>
            <person name="Read N."/>
            <person name="Prakash R."/>
            <person name="Hunter D."/>
            <person name="Zhang H."/>
            <person name="McKenzie M."/>
            <person name="Knabel M."/>
            <person name="Harris A."/>
            <person name="Allan A.C."/>
            <person name="Gleave A."/>
            <person name="Chen A."/>
            <person name="Janssen B.J."/>
            <person name="Plunkett B."/>
            <person name="Ampomah-Dwamena C."/>
            <person name="Voogd C."/>
            <person name="Leif D."/>
            <person name="Lafferty D."/>
            <person name="Souleyre E.J.F."/>
            <person name="Varkonyi-Gasic E."/>
            <person name="Gambi F."/>
            <person name="Hanley J."/>
            <person name="Yao J.L."/>
            <person name="Cheung J."/>
            <person name="David K.M."/>
            <person name="Warren B."/>
            <person name="Marsh K."/>
            <person name="Snowden K.C."/>
            <person name="Lin-Wang K."/>
            <person name="Brian L."/>
            <person name="Martinez-Sanchez M."/>
            <person name="Wang M."/>
            <person name="Ileperuma N."/>
            <person name="Macnee N."/>
            <person name="Campin R."/>
            <person name="McAtee P."/>
            <person name="Drummond R.S.M."/>
            <person name="Espley R.V."/>
            <person name="Ireland H.S."/>
            <person name="Wu R."/>
            <person name="Atkinson R.G."/>
            <person name="Karunairetnam S."/>
            <person name="Bulley S."/>
            <person name="Chunkath S."/>
            <person name="Hanley Z."/>
            <person name="Storey R."/>
            <person name="Thrimawithana A.H."/>
            <person name="Thomson S."/>
            <person name="David C."/>
            <person name="Testolin R."/>
            <person name="Huang H."/>
            <person name="Hellens R.P."/>
            <person name="Schaffer R.J."/>
        </authorList>
    </citation>
    <scope>NUCLEOTIDE SEQUENCE [LARGE SCALE GENOMIC DNA]</scope>
    <source>
        <strain evidence="9">cv. Red5</strain>
    </source>
</reference>
<keyword evidence="2" id="KW-0805">Transcription regulation</keyword>
<evidence type="ECO:0000256" key="3">
    <source>
        <dbReference type="ARBA" id="ARBA00023125"/>
    </source>
</evidence>
<dbReference type="PANTHER" id="PTHR31920:SF37">
    <property type="entry name" value="B3 DOMAIN-CONTAINING TRANSCRIPTION FACTOR VRN1"/>
    <property type="match status" value="1"/>
</dbReference>
<evidence type="ECO:0000313" key="9">
    <source>
        <dbReference type="Proteomes" id="UP000241394"/>
    </source>
</evidence>
<dbReference type="STRING" id="1590841.A0A2R6RC29"/>
<dbReference type="SMART" id="SM01019">
    <property type="entry name" value="B3"/>
    <property type="match status" value="2"/>
</dbReference>
<evidence type="ECO:0000256" key="6">
    <source>
        <dbReference type="SAM" id="MobiDB-lite"/>
    </source>
</evidence>
<dbReference type="Gene3D" id="2.40.330.10">
    <property type="entry name" value="DNA-binding pseudobarrel domain"/>
    <property type="match status" value="2"/>
</dbReference>
<keyword evidence="4" id="KW-0804">Transcription</keyword>
<evidence type="ECO:0000256" key="2">
    <source>
        <dbReference type="ARBA" id="ARBA00023015"/>
    </source>
</evidence>
<evidence type="ECO:0000256" key="5">
    <source>
        <dbReference type="ARBA" id="ARBA00023242"/>
    </source>
</evidence>
<dbReference type="Proteomes" id="UP000241394">
    <property type="component" value="Chromosome LG7"/>
</dbReference>
<keyword evidence="3" id="KW-0238">DNA-binding</keyword>
<dbReference type="InterPro" id="IPR003340">
    <property type="entry name" value="B3_DNA-bd"/>
</dbReference>
<proteinExistence type="predicted"/>
<feature type="region of interest" description="Disordered" evidence="6">
    <location>
        <begin position="270"/>
        <end position="297"/>
    </location>
</feature>
<protein>
    <submittedName>
        <fullName evidence="8">B3 domain-containing protein</fullName>
    </submittedName>
</protein>
<dbReference type="SUPFAM" id="SSF101936">
    <property type="entry name" value="DNA-binding pseudobarrel domain"/>
    <property type="match status" value="2"/>
</dbReference>
<reference evidence="8 9" key="1">
    <citation type="submission" date="2017-07" db="EMBL/GenBank/DDBJ databases">
        <title>An improved, manually edited Actinidia chinensis var. chinensis (kiwifruit) genome highlights the challenges associated with draft genomes and gene prediction in plants.</title>
        <authorList>
            <person name="Pilkington S."/>
            <person name="Crowhurst R."/>
            <person name="Hilario E."/>
            <person name="Nardozza S."/>
            <person name="Fraser L."/>
            <person name="Peng Y."/>
            <person name="Gunaseelan K."/>
            <person name="Simpson R."/>
            <person name="Tahir J."/>
            <person name="Deroles S."/>
            <person name="Templeton K."/>
            <person name="Luo Z."/>
            <person name="Davy M."/>
            <person name="Cheng C."/>
            <person name="Mcneilage M."/>
            <person name="Scaglione D."/>
            <person name="Liu Y."/>
            <person name="Zhang Q."/>
            <person name="Datson P."/>
            <person name="De Silva N."/>
            <person name="Gardiner S."/>
            <person name="Bassett H."/>
            <person name="Chagne D."/>
            <person name="Mccallum J."/>
            <person name="Dzierzon H."/>
            <person name="Deng C."/>
            <person name="Wang Y.-Y."/>
            <person name="Barron N."/>
            <person name="Manako K."/>
            <person name="Bowen J."/>
            <person name="Foster T."/>
            <person name="Erridge Z."/>
            <person name="Tiffin H."/>
            <person name="Waite C."/>
            <person name="Davies K."/>
            <person name="Grierson E."/>
            <person name="Laing W."/>
            <person name="Kirk R."/>
            <person name="Chen X."/>
            <person name="Wood M."/>
            <person name="Montefiori M."/>
            <person name="Brummell D."/>
            <person name="Schwinn K."/>
            <person name="Catanach A."/>
            <person name="Fullerton C."/>
            <person name="Li D."/>
            <person name="Meiyalaghan S."/>
            <person name="Nieuwenhuizen N."/>
            <person name="Read N."/>
            <person name="Prakash R."/>
            <person name="Hunter D."/>
            <person name="Zhang H."/>
            <person name="Mckenzie M."/>
            <person name="Knabel M."/>
            <person name="Harris A."/>
            <person name="Allan A."/>
            <person name="Chen A."/>
            <person name="Janssen B."/>
            <person name="Plunkett B."/>
            <person name="Dwamena C."/>
            <person name="Voogd C."/>
            <person name="Leif D."/>
            <person name="Lafferty D."/>
            <person name="Souleyre E."/>
            <person name="Varkonyi-Gasic E."/>
            <person name="Gambi F."/>
            <person name="Hanley J."/>
            <person name="Yao J.-L."/>
            <person name="Cheung J."/>
            <person name="David K."/>
            <person name="Warren B."/>
            <person name="Marsh K."/>
            <person name="Snowden K."/>
            <person name="Lin-Wang K."/>
            <person name="Brian L."/>
            <person name="Martinez-Sanchez M."/>
            <person name="Wang M."/>
            <person name="Ileperuma N."/>
            <person name="Macnee N."/>
            <person name="Campin R."/>
            <person name="Mcatee P."/>
            <person name="Drummond R."/>
            <person name="Espley R."/>
            <person name="Ireland H."/>
            <person name="Wu R."/>
            <person name="Atkinson R."/>
            <person name="Karunairetnam S."/>
            <person name="Bulley S."/>
            <person name="Chunkath S."/>
            <person name="Hanley Z."/>
            <person name="Storey R."/>
            <person name="Thrimawithana A."/>
            <person name="Thomson S."/>
            <person name="David C."/>
            <person name="Testolin R."/>
        </authorList>
    </citation>
    <scope>NUCLEOTIDE SEQUENCE [LARGE SCALE GENOMIC DNA]</scope>
    <source>
        <strain evidence="9">cv. Red5</strain>
        <tissue evidence="8">Young leaf</tissue>
    </source>
</reference>
<evidence type="ECO:0000256" key="1">
    <source>
        <dbReference type="ARBA" id="ARBA00004123"/>
    </source>
</evidence>
<evidence type="ECO:0000256" key="4">
    <source>
        <dbReference type="ARBA" id="ARBA00023163"/>
    </source>
</evidence>